<keyword evidence="3" id="KW-0472">Membrane</keyword>
<accession>A0A928X2Z1</accession>
<reference evidence="4" key="1">
    <citation type="submission" date="2020-10" db="EMBL/GenBank/DDBJ databases">
        <authorList>
            <person name="Castelo-Branco R."/>
            <person name="Eusebio N."/>
            <person name="Adriana R."/>
            <person name="Vieira A."/>
            <person name="Brugerolle De Fraissinette N."/>
            <person name="Rezende De Castro R."/>
            <person name="Schneider M.P."/>
            <person name="Vasconcelos V."/>
            <person name="Leao P.N."/>
        </authorList>
    </citation>
    <scope>NUCLEOTIDE SEQUENCE</scope>
    <source>
        <strain evidence="4">LEGE 11479</strain>
    </source>
</reference>
<keyword evidence="1" id="KW-0175">Coiled coil</keyword>
<feature type="transmembrane region" description="Helical" evidence="3">
    <location>
        <begin position="149"/>
        <end position="172"/>
    </location>
</feature>
<evidence type="ECO:0000256" key="2">
    <source>
        <dbReference type="SAM" id="MobiDB-lite"/>
    </source>
</evidence>
<feature type="transmembrane region" description="Helical" evidence="3">
    <location>
        <begin position="184"/>
        <end position="203"/>
    </location>
</feature>
<feature type="compositionally biased region" description="Polar residues" evidence="2">
    <location>
        <begin position="105"/>
        <end position="121"/>
    </location>
</feature>
<sequence length="357" mass="38213">MYTAFLALPPLDPRSDNEVEAETVPFSETAASVETVSGLWSNVAPALNNALQKLDSALPKNDAVKYVVIPSMFGGFGSVALQMVQDEGTFVAEPELKPTEERETAGNTTDETSIDTTSGAANSAERAMVRHEPKHDFVPSVEMAAGLEFLILVVSSVLLGAVVGFIGAVLSLDGPPAEANNKSKLAATALAFALFFPSVITVLQQNAESQAKQLKSQYQAKVQDITRDAKDSIQEAEDSAQQAAKSRIDEVNEVLDEVTDNPSQSSGVEEATNHIVEKKSALIDDARELALTATSEESARDFIESIADIGEADIEAVQNYAIDALEEIEENSEIVAEVQQAAQEKAEELRNIDSDNL</sequence>
<keyword evidence="5" id="KW-1185">Reference proteome</keyword>
<comment type="caution">
    <text evidence="4">The sequence shown here is derived from an EMBL/GenBank/DDBJ whole genome shotgun (WGS) entry which is preliminary data.</text>
</comment>
<name>A0A928X2Z1_LEPEC</name>
<feature type="region of interest" description="Disordered" evidence="2">
    <location>
        <begin position="93"/>
        <end position="121"/>
    </location>
</feature>
<organism evidence="4 5">
    <name type="scientific">Leptolyngbya cf. ectocarpi LEGE 11479</name>
    <dbReference type="NCBI Taxonomy" id="1828722"/>
    <lineage>
        <taxon>Bacteria</taxon>
        <taxon>Bacillati</taxon>
        <taxon>Cyanobacteriota</taxon>
        <taxon>Cyanophyceae</taxon>
        <taxon>Leptolyngbyales</taxon>
        <taxon>Leptolyngbyaceae</taxon>
        <taxon>Leptolyngbya group</taxon>
        <taxon>Leptolyngbya</taxon>
    </lineage>
</organism>
<dbReference type="RefSeq" id="WP_193992882.1">
    <property type="nucleotide sequence ID" value="NZ_JADEXP010000064.1"/>
</dbReference>
<evidence type="ECO:0000256" key="3">
    <source>
        <dbReference type="SAM" id="Phobius"/>
    </source>
</evidence>
<proteinExistence type="predicted"/>
<evidence type="ECO:0000313" key="5">
    <source>
        <dbReference type="Proteomes" id="UP000615026"/>
    </source>
</evidence>
<dbReference type="Proteomes" id="UP000615026">
    <property type="component" value="Unassembled WGS sequence"/>
</dbReference>
<dbReference type="EMBL" id="JADEXP010000064">
    <property type="protein sequence ID" value="MBE9066905.1"/>
    <property type="molecule type" value="Genomic_DNA"/>
</dbReference>
<feature type="coiled-coil region" evidence="1">
    <location>
        <begin position="325"/>
        <end position="355"/>
    </location>
</feature>
<keyword evidence="3" id="KW-0812">Transmembrane</keyword>
<protein>
    <submittedName>
        <fullName evidence="4">Uncharacterized protein</fullName>
    </submittedName>
</protein>
<feature type="coiled-coil region" evidence="1">
    <location>
        <begin position="204"/>
        <end position="261"/>
    </location>
</feature>
<gene>
    <name evidence="4" type="ORF">IQ260_09585</name>
</gene>
<evidence type="ECO:0000256" key="1">
    <source>
        <dbReference type="SAM" id="Coils"/>
    </source>
</evidence>
<dbReference type="AlphaFoldDB" id="A0A928X2Z1"/>
<keyword evidence="3" id="KW-1133">Transmembrane helix</keyword>
<evidence type="ECO:0000313" key="4">
    <source>
        <dbReference type="EMBL" id="MBE9066905.1"/>
    </source>
</evidence>
<feature type="compositionally biased region" description="Basic and acidic residues" evidence="2">
    <location>
        <begin position="94"/>
        <end position="104"/>
    </location>
</feature>